<name>A0A7Y9FK77_9SPHN</name>
<gene>
    <name evidence="1" type="ORF">HD841_000608</name>
</gene>
<dbReference type="EMBL" id="JACCBY010000001">
    <property type="protein sequence ID" value="NYD88839.1"/>
    <property type="molecule type" value="Genomic_DNA"/>
</dbReference>
<dbReference type="AlphaFoldDB" id="A0A7Y9FK77"/>
<dbReference type="Proteomes" id="UP000517753">
    <property type="component" value="Unassembled WGS sequence"/>
</dbReference>
<sequence>MRDLGGWFIAIHTLFRRDGFPTHSVTPDLFRGPPGRKRMVAPQTPLLTAEWTPEQVRGDGSFGAMCRQVGTFSHPHGAVERDMGVRRPLPR</sequence>
<organism evidence="1 2">
    <name type="scientific">Sphingomonas melonis</name>
    <dbReference type="NCBI Taxonomy" id="152682"/>
    <lineage>
        <taxon>Bacteria</taxon>
        <taxon>Pseudomonadati</taxon>
        <taxon>Pseudomonadota</taxon>
        <taxon>Alphaproteobacteria</taxon>
        <taxon>Sphingomonadales</taxon>
        <taxon>Sphingomonadaceae</taxon>
        <taxon>Sphingomonas</taxon>
    </lineage>
</organism>
<evidence type="ECO:0000313" key="2">
    <source>
        <dbReference type="Proteomes" id="UP000517753"/>
    </source>
</evidence>
<reference evidence="1 2" key="2">
    <citation type="submission" date="2020-08" db="EMBL/GenBank/DDBJ databases">
        <title>The Agave Microbiome: Exploring the role of microbial communities in plant adaptations to desert environments.</title>
        <authorList>
            <person name="Partida-Martinez L.P."/>
        </authorList>
    </citation>
    <scope>NUCLEOTIDE SEQUENCE [LARGE SCALE GENOMIC DNA]</scope>
    <source>
        <strain evidence="1 2">AS2.3</strain>
    </source>
</reference>
<proteinExistence type="predicted"/>
<keyword evidence="2" id="KW-1185">Reference proteome</keyword>
<accession>A0A7Y9FK77</accession>
<evidence type="ECO:0000313" key="1">
    <source>
        <dbReference type="EMBL" id="NYD88839.1"/>
    </source>
</evidence>
<reference evidence="1 2" key="1">
    <citation type="submission" date="2020-07" db="EMBL/GenBank/DDBJ databases">
        <authorList>
            <person name="Partida-Martinez L."/>
            <person name="Huntemann M."/>
            <person name="Clum A."/>
            <person name="Wang J."/>
            <person name="Palaniappan K."/>
            <person name="Ritter S."/>
            <person name="Chen I.-M."/>
            <person name="Stamatis D."/>
            <person name="Reddy T."/>
            <person name="O'Malley R."/>
            <person name="Daum C."/>
            <person name="Shapiro N."/>
            <person name="Ivanova N."/>
            <person name="Kyrpides N."/>
            <person name="Woyke T."/>
        </authorList>
    </citation>
    <scope>NUCLEOTIDE SEQUENCE [LARGE SCALE GENOMIC DNA]</scope>
    <source>
        <strain evidence="1 2">AS2.3</strain>
    </source>
</reference>
<comment type="caution">
    <text evidence="1">The sequence shown here is derived from an EMBL/GenBank/DDBJ whole genome shotgun (WGS) entry which is preliminary data.</text>
</comment>
<protein>
    <submittedName>
        <fullName evidence="1">Uncharacterized protein</fullName>
    </submittedName>
</protein>